<accession>A0A8J2PVZ2</accession>
<sequence>MAPTVSSEVEAVIRVLYEDKMTYRVIQDKLLKPGHKISIGSISHVLNSKGNIGQAKVSGLPHSKVNRPTIVRNPGNMRNVARYASNVNALSPRAIAKKLGTFHTTVNKIIRGNLAMQTRRKHRGHTLKDSNKQNRKTNARELYKRHLAGKRSDFAVTLEEAYFYIQDCSGERRIFFTKARNLEVTPVMNKKETFGEKIMIGAQ</sequence>
<protein>
    <submittedName>
        <fullName evidence="1">Uncharacterized protein</fullName>
    </submittedName>
</protein>
<dbReference type="AlphaFoldDB" id="A0A8J2PVZ2"/>
<name>A0A8J2PVZ2_9HEXA</name>
<keyword evidence="2" id="KW-1185">Reference proteome</keyword>
<gene>
    <name evidence="1" type="ORF">AFUS01_LOCUS33966</name>
</gene>
<dbReference type="EMBL" id="CAJVCH010530506">
    <property type="protein sequence ID" value="CAG7823770.1"/>
    <property type="molecule type" value="Genomic_DNA"/>
</dbReference>
<organism evidence="1 2">
    <name type="scientific">Allacma fusca</name>
    <dbReference type="NCBI Taxonomy" id="39272"/>
    <lineage>
        <taxon>Eukaryota</taxon>
        <taxon>Metazoa</taxon>
        <taxon>Ecdysozoa</taxon>
        <taxon>Arthropoda</taxon>
        <taxon>Hexapoda</taxon>
        <taxon>Collembola</taxon>
        <taxon>Symphypleona</taxon>
        <taxon>Sminthuridae</taxon>
        <taxon>Allacma</taxon>
    </lineage>
</organism>
<reference evidence="1" key="1">
    <citation type="submission" date="2021-06" db="EMBL/GenBank/DDBJ databases">
        <authorList>
            <person name="Hodson N. C."/>
            <person name="Mongue J. A."/>
            <person name="Jaron S. K."/>
        </authorList>
    </citation>
    <scope>NUCLEOTIDE SEQUENCE</scope>
</reference>
<dbReference type="OrthoDB" id="8282817at2759"/>
<proteinExistence type="predicted"/>
<dbReference type="Proteomes" id="UP000708208">
    <property type="component" value="Unassembled WGS sequence"/>
</dbReference>
<evidence type="ECO:0000313" key="1">
    <source>
        <dbReference type="EMBL" id="CAG7823770.1"/>
    </source>
</evidence>
<evidence type="ECO:0000313" key="2">
    <source>
        <dbReference type="Proteomes" id="UP000708208"/>
    </source>
</evidence>
<comment type="caution">
    <text evidence="1">The sequence shown here is derived from an EMBL/GenBank/DDBJ whole genome shotgun (WGS) entry which is preliminary data.</text>
</comment>